<keyword evidence="5" id="KW-1185">Reference proteome</keyword>
<dbReference type="InterPro" id="IPR028098">
    <property type="entry name" value="Glyco_trans_4-like_N"/>
</dbReference>
<dbReference type="InterPro" id="IPR001296">
    <property type="entry name" value="Glyco_trans_1"/>
</dbReference>
<comment type="caution">
    <text evidence="4">The sequence shown here is derived from an EMBL/GenBank/DDBJ whole genome shotgun (WGS) entry which is preliminary data.</text>
</comment>
<dbReference type="Pfam" id="PF00534">
    <property type="entry name" value="Glycos_transf_1"/>
    <property type="match status" value="1"/>
</dbReference>
<dbReference type="Gene3D" id="3.40.50.2000">
    <property type="entry name" value="Glycogen Phosphorylase B"/>
    <property type="match status" value="2"/>
</dbReference>
<dbReference type="EMBL" id="JBHPBY010000044">
    <property type="protein sequence ID" value="MFC1849532.1"/>
    <property type="molecule type" value="Genomic_DNA"/>
</dbReference>
<sequence>MKVAIDLTALLPVKTGVDIFLKNLVLHFGKIDEENSFRIYVNYEDRHIFDHCLPDNYTIVPRSLRLRAIRLLFQQLWFPFDIDGWADVVHSPSFLMPFYRGRQRHMLTVYDMTFFSLPGYHNALRRSQFFRHMILKSILRTDLVQVPSQSTKQDVLNYLPQVSPERIHVIPYGLGHEFRIHSRDEVLNAVKRFGLPTPYILYVGTIEPRKNVASLVESYKTLLKMGISEHLVLVGPFGWGYQELLKKIRSDSLKNRVHLLGYVNHEDLPGIYAGARLFVYPSFYEGFGLPPLEAMACGLPTITSRTSALEEYYKVAAVLVSPTDKNALTEAMKRLLFDDALRAEYRDRGLTLASMFKWEKTAARMLDCYKLLAEK</sequence>
<feature type="domain" description="Glycosyltransferase subfamily 4-like N-terminal" evidence="3">
    <location>
        <begin position="63"/>
        <end position="174"/>
    </location>
</feature>
<gene>
    <name evidence="4" type="ORF">ACFL27_04905</name>
</gene>
<accession>A0ABV6YTL3</accession>
<feature type="domain" description="Glycosyl transferase family 1" evidence="2">
    <location>
        <begin position="196"/>
        <end position="348"/>
    </location>
</feature>
<evidence type="ECO:0000259" key="3">
    <source>
        <dbReference type="Pfam" id="PF13439"/>
    </source>
</evidence>
<proteinExistence type="predicted"/>
<dbReference type="PANTHER" id="PTHR46401:SF2">
    <property type="entry name" value="GLYCOSYLTRANSFERASE WBBK-RELATED"/>
    <property type="match status" value="1"/>
</dbReference>
<evidence type="ECO:0000259" key="2">
    <source>
        <dbReference type="Pfam" id="PF00534"/>
    </source>
</evidence>
<reference evidence="4 5" key="1">
    <citation type="submission" date="2024-09" db="EMBL/GenBank/DDBJ databases">
        <title>Laminarin stimulates single cell rates of sulfate reduction while oxygen inhibits transcriptomic activity in coastal marine sediment.</title>
        <authorList>
            <person name="Lindsay M."/>
            <person name="Orcutt B."/>
            <person name="Emerson D."/>
            <person name="Stepanauskas R."/>
            <person name="D'Angelo T."/>
        </authorList>
    </citation>
    <scope>NUCLEOTIDE SEQUENCE [LARGE SCALE GENOMIC DNA]</scope>
    <source>
        <strain evidence="4">SAG AM-311-K15</strain>
    </source>
</reference>
<dbReference type="Pfam" id="PF13439">
    <property type="entry name" value="Glyco_transf_4"/>
    <property type="match status" value="1"/>
</dbReference>
<organism evidence="4 5">
    <name type="scientific">candidate division CSSED10-310 bacterium</name>
    <dbReference type="NCBI Taxonomy" id="2855610"/>
    <lineage>
        <taxon>Bacteria</taxon>
        <taxon>Bacteria division CSSED10-310</taxon>
    </lineage>
</organism>
<dbReference type="SUPFAM" id="SSF53756">
    <property type="entry name" value="UDP-Glycosyltransferase/glycogen phosphorylase"/>
    <property type="match status" value="1"/>
</dbReference>
<dbReference type="CDD" id="cd03809">
    <property type="entry name" value="GT4_MtfB-like"/>
    <property type="match status" value="1"/>
</dbReference>
<dbReference type="PANTHER" id="PTHR46401">
    <property type="entry name" value="GLYCOSYLTRANSFERASE WBBK-RELATED"/>
    <property type="match status" value="1"/>
</dbReference>
<evidence type="ECO:0000313" key="5">
    <source>
        <dbReference type="Proteomes" id="UP001594351"/>
    </source>
</evidence>
<evidence type="ECO:0000313" key="4">
    <source>
        <dbReference type="EMBL" id="MFC1849532.1"/>
    </source>
</evidence>
<protein>
    <submittedName>
        <fullName evidence="4">Glycosyltransferase family 4 protein</fullName>
    </submittedName>
</protein>
<evidence type="ECO:0000256" key="1">
    <source>
        <dbReference type="ARBA" id="ARBA00022679"/>
    </source>
</evidence>
<keyword evidence="1" id="KW-0808">Transferase</keyword>
<dbReference type="Proteomes" id="UP001594351">
    <property type="component" value="Unassembled WGS sequence"/>
</dbReference>
<name>A0ABV6YTL3_UNCC1</name>